<gene>
    <name evidence="1" type="ORF">OCBIM_22016393mg</name>
</gene>
<name>A0A0L8FL72_OCTBM</name>
<proteinExistence type="predicted"/>
<dbReference type="EMBL" id="KQ429831">
    <property type="protein sequence ID" value="KOF65050.1"/>
    <property type="molecule type" value="Genomic_DNA"/>
</dbReference>
<organism evidence="1">
    <name type="scientific">Octopus bimaculoides</name>
    <name type="common">California two-spotted octopus</name>
    <dbReference type="NCBI Taxonomy" id="37653"/>
    <lineage>
        <taxon>Eukaryota</taxon>
        <taxon>Metazoa</taxon>
        <taxon>Spiralia</taxon>
        <taxon>Lophotrochozoa</taxon>
        <taxon>Mollusca</taxon>
        <taxon>Cephalopoda</taxon>
        <taxon>Coleoidea</taxon>
        <taxon>Octopodiformes</taxon>
        <taxon>Octopoda</taxon>
        <taxon>Incirrata</taxon>
        <taxon>Octopodidae</taxon>
        <taxon>Octopus</taxon>
    </lineage>
</organism>
<accession>A0A0L8FL72</accession>
<protein>
    <submittedName>
        <fullName evidence="1">Uncharacterized protein</fullName>
    </submittedName>
</protein>
<evidence type="ECO:0000313" key="1">
    <source>
        <dbReference type="EMBL" id="KOF65050.1"/>
    </source>
</evidence>
<sequence>MKIHIKRKCEDTYKAKVQREKMTRAVLWGLQAKVRVYTPIYFGEKQKVPKVKLTDVMRN</sequence>
<dbReference type="AlphaFoldDB" id="A0A0L8FL72"/>
<reference evidence="1" key="1">
    <citation type="submission" date="2015-07" db="EMBL/GenBank/DDBJ databases">
        <title>MeaNS - Measles Nucleotide Surveillance Program.</title>
        <authorList>
            <person name="Tran T."/>
            <person name="Druce J."/>
        </authorList>
    </citation>
    <scope>NUCLEOTIDE SEQUENCE</scope>
    <source>
        <strain evidence="1">UCB-OBI-ISO-001</strain>
        <tissue evidence="1">Gonad</tissue>
    </source>
</reference>